<feature type="signal peptide" evidence="1">
    <location>
        <begin position="1"/>
        <end position="21"/>
    </location>
</feature>
<evidence type="ECO:0008006" key="4">
    <source>
        <dbReference type="Google" id="ProtNLM"/>
    </source>
</evidence>
<dbReference type="EMBL" id="VCGU01000001">
    <property type="protein sequence ID" value="TRY81220.1"/>
    <property type="molecule type" value="Genomic_DNA"/>
</dbReference>
<organism evidence="2 3">
    <name type="scientific">Tigriopus californicus</name>
    <name type="common">Marine copepod</name>
    <dbReference type="NCBI Taxonomy" id="6832"/>
    <lineage>
        <taxon>Eukaryota</taxon>
        <taxon>Metazoa</taxon>
        <taxon>Ecdysozoa</taxon>
        <taxon>Arthropoda</taxon>
        <taxon>Crustacea</taxon>
        <taxon>Multicrustacea</taxon>
        <taxon>Hexanauplia</taxon>
        <taxon>Copepoda</taxon>
        <taxon>Harpacticoida</taxon>
        <taxon>Harpacticidae</taxon>
        <taxon>Tigriopus</taxon>
    </lineage>
</organism>
<gene>
    <name evidence="2" type="ORF">TCAL_15481</name>
</gene>
<proteinExistence type="predicted"/>
<feature type="chain" id="PRO_5022010375" description="Receptor L-domain domain-containing protein" evidence="1">
    <location>
        <begin position="22"/>
        <end position="139"/>
    </location>
</feature>
<accession>A0A553PU57</accession>
<protein>
    <recommendedName>
        <fullName evidence="4">Receptor L-domain domain-containing protein</fullName>
    </recommendedName>
</protein>
<keyword evidence="3" id="KW-1185">Reference proteome</keyword>
<dbReference type="AlphaFoldDB" id="A0A553PU57"/>
<keyword evidence="1" id="KW-0732">Signal</keyword>
<name>A0A553PU57_TIGCA</name>
<reference evidence="2 3" key="1">
    <citation type="journal article" date="2018" name="Nat. Ecol. Evol.">
        <title>Genomic signatures of mitonuclear coevolution across populations of Tigriopus californicus.</title>
        <authorList>
            <person name="Barreto F.S."/>
            <person name="Watson E.T."/>
            <person name="Lima T.G."/>
            <person name="Willett C.S."/>
            <person name="Edmands S."/>
            <person name="Li W."/>
            <person name="Burton R.S."/>
        </authorList>
    </citation>
    <scope>NUCLEOTIDE SEQUENCE [LARGE SCALE GENOMIC DNA]</scope>
    <source>
        <strain evidence="2 3">San Diego</strain>
    </source>
</reference>
<evidence type="ECO:0000313" key="2">
    <source>
        <dbReference type="EMBL" id="TRY81220.1"/>
    </source>
</evidence>
<evidence type="ECO:0000313" key="3">
    <source>
        <dbReference type="Proteomes" id="UP000318571"/>
    </source>
</evidence>
<dbReference type="Proteomes" id="UP000318571">
    <property type="component" value="Chromosome 12"/>
</dbReference>
<feature type="non-terminal residue" evidence="2">
    <location>
        <position position="139"/>
    </location>
</feature>
<sequence length="139" mass="15659">MRRSIITELFVLIWVIGLCFGAEFEHFAPSIHYILQQEANGCVILSNGRLHLSVLPFQSQCVDISKVNSSDKLLNLLKGIPCLAVVDLHADLDPEVMEILAKPELHRIMIITKGPRVTLPEILKNKAQVFKVSEPYENQ</sequence>
<comment type="caution">
    <text evidence="2">The sequence shown here is derived from an EMBL/GenBank/DDBJ whole genome shotgun (WGS) entry which is preliminary data.</text>
</comment>
<evidence type="ECO:0000256" key="1">
    <source>
        <dbReference type="SAM" id="SignalP"/>
    </source>
</evidence>